<gene>
    <name evidence="3" type="ORF">Cvel_3280</name>
</gene>
<keyword evidence="1" id="KW-0472">Membrane</keyword>
<keyword evidence="2" id="KW-0732">Signal</keyword>
<feature type="chain" id="PRO_5005188540" evidence="2">
    <location>
        <begin position="18"/>
        <end position="120"/>
    </location>
</feature>
<evidence type="ECO:0000256" key="2">
    <source>
        <dbReference type="SAM" id="SignalP"/>
    </source>
</evidence>
<accession>A0A0G4FFJ9</accession>
<keyword evidence="1" id="KW-1133">Transmembrane helix</keyword>
<keyword evidence="1" id="KW-0812">Transmembrane</keyword>
<feature type="transmembrane region" description="Helical" evidence="1">
    <location>
        <begin position="86"/>
        <end position="108"/>
    </location>
</feature>
<evidence type="ECO:0000313" key="3">
    <source>
        <dbReference type="EMBL" id="CEM11948.1"/>
    </source>
</evidence>
<protein>
    <submittedName>
        <fullName evidence="3">Uncharacterized protein</fullName>
    </submittedName>
</protein>
<dbReference type="VEuPathDB" id="CryptoDB:Cvel_3280"/>
<proteinExistence type="predicted"/>
<evidence type="ECO:0000256" key="1">
    <source>
        <dbReference type="SAM" id="Phobius"/>
    </source>
</evidence>
<dbReference type="AlphaFoldDB" id="A0A0G4FFJ9"/>
<reference evidence="3" key="1">
    <citation type="submission" date="2014-11" db="EMBL/GenBank/DDBJ databases">
        <authorList>
            <person name="Otto D Thomas"/>
            <person name="Naeem Raeece"/>
        </authorList>
    </citation>
    <scope>NUCLEOTIDE SEQUENCE</scope>
</reference>
<organism evidence="3">
    <name type="scientific">Chromera velia CCMP2878</name>
    <dbReference type="NCBI Taxonomy" id="1169474"/>
    <lineage>
        <taxon>Eukaryota</taxon>
        <taxon>Sar</taxon>
        <taxon>Alveolata</taxon>
        <taxon>Colpodellida</taxon>
        <taxon>Chromeraceae</taxon>
        <taxon>Chromera</taxon>
    </lineage>
</organism>
<feature type="transmembrane region" description="Helical" evidence="1">
    <location>
        <begin position="47"/>
        <end position="66"/>
    </location>
</feature>
<feature type="signal peptide" evidence="2">
    <location>
        <begin position="1"/>
        <end position="17"/>
    </location>
</feature>
<sequence length="120" mass="13009">MKAVLFFVSLCLAQVLGFRGPLLSSTNTPSRRVERPQRELELDLPEVSPAALLAAAPLLMASDAMASETFDQMSTLNTAFELPQHFINTVSFLIVGGLGPVLAFYFFFAGNKNQPGGARF</sequence>
<name>A0A0G4FFJ9_9ALVE</name>
<dbReference type="EMBL" id="CDMZ01000330">
    <property type="protein sequence ID" value="CEM11948.1"/>
    <property type="molecule type" value="Genomic_DNA"/>
</dbReference>